<name>A0ABX8VSV0_9MYCO</name>
<protein>
    <submittedName>
        <fullName evidence="2">Helix-turn-helix domain-containing protein</fullName>
    </submittedName>
</protein>
<reference evidence="2 3" key="1">
    <citation type="submission" date="2021-07" db="EMBL/GenBank/DDBJ databases">
        <title>Whole genome sequencing of non-tuberculosis mycobacteria type-strains.</title>
        <authorList>
            <person name="Igarashi Y."/>
            <person name="Osugi A."/>
            <person name="Mitarai S."/>
        </authorList>
    </citation>
    <scope>NUCLEOTIDE SEQUENCE [LARGE SCALE GENOMIC DNA]</scope>
    <source>
        <strain evidence="2 3">JCM 16370</strain>
    </source>
</reference>
<gene>
    <name evidence="2" type="ORF">K0O64_09325</name>
</gene>
<organism evidence="2 3">
    <name type="scientific">Mycolicibacterium pallens</name>
    <dbReference type="NCBI Taxonomy" id="370524"/>
    <lineage>
        <taxon>Bacteria</taxon>
        <taxon>Bacillati</taxon>
        <taxon>Actinomycetota</taxon>
        <taxon>Actinomycetes</taxon>
        <taxon>Mycobacteriales</taxon>
        <taxon>Mycobacteriaceae</taxon>
        <taxon>Mycolicibacterium</taxon>
    </lineage>
</organism>
<dbReference type="EMBL" id="CP080333">
    <property type="protein sequence ID" value="QYL18666.1"/>
    <property type="molecule type" value="Genomic_DNA"/>
</dbReference>
<evidence type="ECO:0000313" key="2">
    <source>
        <dbReference type="EMBL" id="QYL18666.1"/>
    </source>
</evidence>
<dbReference type="RefSeq" id="WP_096310914.1">
    <property type="nucleotide sequence ID" value="NZ_BAAAVX010000085.1"/>
</dbReference>
<proteinExistence type="predicted"/>
<evidence type="ECO:0000259" key="1">
    <source>
        <dbReference type="Pfam" id="PF12728"/>
    </source>
</evidence>
<feature type="domain" description="Helix-turn-helix" evidence="1">
    <location>
        <begin position="11"/>
        <end position="57"/>
    </location>
</feature>
<evidence type="ECO:0000313" key="3">
    <source>
        <dbReference type="Proteomes" id="UP000825367"/>
    </source>
</evidence>
<dbReference type="Pfam" id="PF12728">
    <property type="entry name" value="HTH_17"/>
    <property type="match status" value="1"/>
</dbReference>
<dbReference type="InterPro" id="IPR041657">
    <property type="entry name" value="HTH_17"/>
</dbReference>
<keyword evidence="3" id="KW-1185">Reference proteome</keyword>
<sequence length="64" mass="7187">MSAPDVGLAKADEVAAFLRTTQNQLARLRYEGHGPQYIKLGRSIRYRWKDVQAWVDGNVQGGAR</sequence>
<accession>A0ABX8VSV0</accession>
<dbReference type="Proteomes" id="UP000825367">
    <property type="component" value="Chromosome"/>
</dbReference>